<dbReference type="EMBL" id="GG705011">
    <property type="protein sequence ID" value="EEY94062.1"/>
    <property type="molecule type" value="Genomic_DNA"/>
</dbReference>
<dbReference type="Proteomes" id="UP000018442">
    <property type="component" value="Unassembled WGS sequence"/>
</dbReference>
<organism evidence="1 2">
    <name type="scientific">Acinetobacter junii SH205</name>
    <dbReference type="NCBI Taxonomy" id="575587"/>
    <lineage>
        <taxon>Bacteria</taxon>
        <taxon>Pseudomonadati</taxon>
        <taxon>Pseudomonadota</taxon>
        <taxon>Gammaproteobacteria</taxon>
        <taxon>Moraxellales</taxon>
        <taxon>Moraxellaceae</taxon>
        <taxon>Acinetobacter</taxon>
    </lineage>
</organism>
<dbReference type="RefSeq" id="WP_005402884.1">
    <property type="nucleotide sequence ID" value="NZ_GG705011.1"/>
</dbReference>
<gene>
    <name evidence="1" type="ORF">HMPREF0026_01338</name>
</gene>
<evidence type="ECO:0000313" key="2">
    <source>
        <dbReference type="Proteomes" id="UP000018442"/>
    </source>
</evidence>
<reference evidence="2" key="1">
    <citation type="journal article" date="2012" name="PLoS ONE">
        <title>The success of Acinetobacter species; genetic, metabolic and virulence attributes.</title>
        <authorList>
            <person name="Peleg A.Y."/>
            <person name="de Breij A."/>
            <person name="Adams M.D."/>
            <person name="Cerqueira G.M."/>
            <person name="Mocali S."/>
            <person name="Galardini M."/>
            <person name="Nibbering P.H."/>
            <person name="Earl A.M."/>
            <person name="Ward D.V."/>
            <person name="Paterson D.L."/>
            <person name="Seifert H."/>
            <person name="Dijkshoorn L."/>
        </authorList>
    </citation>
    <scope>NUCLEOTIDE SEQUENCE [LARGE SCALE GENOMIC DNA]</scope>
    <source>
        <strain evidence="2">SH205</strain>
    </source>
</reference>
<dbReference type="AlphaFoldDB" id="D0SJP0"/>
<accession>D0SJP0</accession>
<name>D0SJP0_ACIJU</name>
<protein>
    <submittedName>
        <fullName evidence="1">Uncharacterized protein</fullName>
    </submittedName>
</protein>
<proteinExistence type="predicted"/>
<sequence length="116" mass="13076">MNAIKFIQQNGVDAARMVIGCAEMGDVETPNIDDLKRLVESVDLVNNCGGLAIANKITFQKRLRNEKATHFIQHPENKKLIQLFGRNQCKPKEAIKFDLFEQAIADYESIYGGEHV</sequence>
<evidence type="ECO:0000313" key="1">
    <source>
        <dbReference type="EMBL" id="EEY94062.1"/>
    </source>
</evidence>
<dbReference type="HOGENOM" id="CLU_137180_1_0_6"/>